<dbReference type="EMBL" id="FOFT01000006">
    <property type="protein sequence ID" value="SER75156.1"/>
    <property type="molecule type" value="Genomic_DNA"/>
</dbReference>
<evidence type="ECO:0000313" key="3">
    <source>
        <dbReference type="Proteomes" id="UP000199028"/>
    </source>
</evidence>
<keyword evidence="3" id="KW-1185">Reference proteome</keyword>
<proteinExistence type="predicted"/>
<dbReference type="OrthoDB" id="3677075at2"/>
<sequence length="717" mass="77772">MNRDEAIRSAWDWIVRTHGPSSANLRILTDDVVLVRGQWHVPYDATDDVLAPLPAVEVPDDGGEPRAYVPTPPSPWKRGVPRGQMGPELSIVDPEWDLETFGYLGVPNVAILGWLREEGSDEFRRNAAHTPGPGARGWPLPQTPADKIFSYYQCGWLEEDARFISGVVDVVVCTTDQIGQDDNGHTWLATYSSDRLLPPGTRRWREVGVRELLTTTTADEVRVNPGHDWQTSLRRPIPLDRWPAPFPLPAAVERHEDGSPALVERVDEARAHGLSFTAEEREILAECLLWQETGQPGPPPRGVQQTWDANGARVWQAPTFGKAAGLPATQQNGWPWLAGLLAGFALGDNPYEATLFKLIDDVVRAIAQRSPAFRSDHPWLPRRAGWLPNAQEPVDVVRAIVAGLGAGNPAVRAVGWHDEISPVIARAVSREAFSRAPHYILQELGMPAPDTGTPWGFAVRIVSSLGNHPPTALAAAAFDPLVAALTGALLGAWHGVAGLPVGPQHDLAECVATEAFLAFDPKYAPTETTHPGLPPISEAMRAEAARNPGGWIYCADPDIDPRYIQGTPLFTLLGAYEVGPDGQFTGNTWVNDDYKPSPRRLGLPEPLCEFEVVLNYVTAGWLPYEAAMSAALESQLLAQPGPDGNLAIARDAHGNNLIALYSSPRFLPPGDYRPGGITLKDILTVLPGVQVMVNPGGAVGVDFKGDDLVAMFTGQPR</sequence>
<organism evidence="2 3">
    <name type="scientific">Lentzea flaviverrucosa</name>
    <dbReference type="NCBI Taxonomy" id="200379"/>
    <lineage>
        <taxon>Bacteria</taxon>
        <taxon>Bacillati</taxon>
        <taxon>Actinomycetota</taxon>
        <taxon>Actinomycetes</taxon>
        <taxon>Pseudonocardiales</taxon>
        <taxon>Pseudonocardiaceae</taxon>
        <taxon>Lentzea</taxon>
    </lineage>
</organism>
<evidence type="ECO:0000256" key="1">
    <source>
        <dbReference type="SAM" id="MobiDB-lite"/>
    </source>
</evidence>
<dbReference type="AlphaFoldDB" id="A0A1H9RR28"/>
<feature type="region of interest" description="Disordered" evidence="1">
    <location>
        <begin position="61"/>
        <end position="82"/>
    </location>
</feature>
<reference evidence="3" key="1">
    <citation type="submission" date="2016-10" db="EMBL/GenBank/DDBJ databases">
        <authorList>
            <person name="Varghese N."/>
            <person name="Submissions S."/>
        </authorList>
    </citation>
    <scope>NUCLEOTIDE SEQUENCE [LARGE SCALE GENOMIC DNA]</scope>
    <source>
        <strain evidence="3">CGMCC 4.578</strain>
    </source>
</reference>
<accession>A0A1H9RR28</accession>
<name>A0A1H9RR28_9PSEU</name>
<protein>
    <recommendedName>
        <fullName evidence="4">Immunity protein 35</fullName>
    </recommendedName>
</protein>
<dbReference type="Proteomes" id="UP000199028">
    <property type="component" value="Unassembled WGS sequence"/>
</dbReference>
<evidence type="ECO:0008006" key="4">
    <source>
        <dbReference type="Google" id="ProtNLM"/>
    </source>
</evidence>
<evidence type="ECO:0000313" key="2">
    <source>
        <dbReference type="EMBL" id="SER75156.1"/>
    </source>
</evidence>
<gene>
    <name evidence="2" type="ORF">SAMN05216195_106360</name>
</gene>
<dbReference type="RefSeq" id="WP_090066663.1">
    <property type="nucleotide sequence ID" value="NZ_FOFT01000006.1"/>
</dbReference>